<evidence type="ECO:0000313" key="10">
    <source>
        <dbReference type="Proteomes" id="UP000620559"/>
    </source>
</evidence>
<dbReference type="AlphaFoldDB" id="A0A8J7K0V9"/>
<dbReference type="GO" id="GO:0016798">
    <property type="term" value="F:hydrolase activity, acting on glycosyl bonds"/>
    <property type="evidence" value="ECO:0007669"/>
    <property type="project" value="UniProtKB-KW"/>
</dbReference>
<dbReference type="InterPro" id="IPR023296">
    <property type="entry name" value="Glyco_hydro_beta-prop_sf"/>
</dbReference>
<dbReference type="GO" id="GO:0009758">
    <property type="term" value="P:carbohydrate utilization"/>
    <property type="evidence" value="ECO:0007669"/>
    <property type="project" value="InterPro"/>
</dbReference>
<comment type="similarity">
    <text evidence="2">Belongs to the glycosyl hydrolase 32 family.</text>
</comment>
<feature type="domain" description="Glycosyl hydrolase family 32 N-terminal" evidence="8">
    <location>
        <begin position="38"/>
        <end position="191"/>
    </location>
</feature>
<keyword evidence="6" id="KW-0479">Metal-binding</keyword>
<dbReference type="PANTHER" id="PTHR35279">
    <property type="match status" value="1"/>
</dbReference>
<evidence type="ECO:0000256" key="7">
    <source>
        <dbReference type="RuleBase" id="RU361220"/>
    </source>
</evidence>
<evidence type="ECO:0000256" key="5">
    <source>
        <dbReference type="PIRSR" id="PIRSR603469-2"/>
    </source>
</evidence>
<feature type="binding site" evidence="6">
    <location>
        <position position="167"/>
    </location>
    <ligand>
        <name>Ca(2+)</name>
        <dbReference type="ChEBI" id="CHEBI:29108"/>
        <label>1</label>
    </ligand>
</feature>
<gene>
    <name evidence="9" type="ORF">IQ247_09475</name>
</gene>
<reference evidence="9" key="1">
    <citation type="submission" date="2020-10" db="EMBL/GenBank/DDBJ databases">
        <authorList>
            <person name="Castelo-Branco R."/>
            <person name="Eusebio N."/>
            <person name="Adriana R."/>
            <person name="Vieira A."/>
            <person name="Brugerolle De Fraissinette N."/>
            <person name="Rezende De Castro R."/>
            <person name="Schneider M.P."/>
            <person name="Vasconcelos V."/>
            <person name="Leao P.N."/>
        </authorList>
    </citation>
    <scope>NUCLEOTIDE SEQUENCE</scope>
    <source>
        <strain evidence="9">LEGE 06105</strain>
    </source>
</reference>
<protein>
    <submittedName>
        <fullName evidence="9">Glycoside hydrolase family 68 protein</fullName>
    </submittedName>
</protein>
<evidence type="ECO:0000256" key="6">
    <source>
        <dbReference type="PIRSR" id="PIRSR603469-3"/>
    </source>
</evidence>
<dbReference type="Proteomes" id="UP000620559">
    <property type="component" value="Unassembled WGS sequence"/>
</dbReference>
<dbReference type="PANTHER" id="PTHR35279:SF1">
    <property type="entry name" value="ARABINANASE_LEVANSUCRASE_INVERTASE"/>
    <property type="match status" value="1"/>
</dbReference>
<evidence type="ECO:0000313" key="9">
    <source>
        <dbReference type="EMBL" id="MBE9212917.1"/>
    </source>
</evidence>
<dbReference type="EMBL" id="JADEWL010000021">
    <property type="protein sequence ID" value="MBE9212917.1"/>
    <property type="molecule type" value="Genomic_DNA"/>
</dbReference>
<name>A0A8J7K0V9_9CYAN</name>
<evidence type="ECO:0000259" key="8">
    <source>
        <dbReference type="Pfam" id="PF00251"/>
    </source>
</evidence>
<accession>A0A8J7K0V9</accession>
<sequence length="355" mass="41420">MIPNYYCYLQSIPKAAQLADRFYQKFVNSQTFADPWLLKDDGGYRLFFLYSPDKGPWWWKTSEIHSAFSTDLKHWQAFNAILKPSSEGNWDSGRICAGCTYKEDGIYYLFYSGAGNGKDVMNEAIGLATSQDGVHWQRYSEKEFLKPNPDNPYYDTYKRDWFGEYYDHFQWRDPYIVKDNQTEKYYMFMSGFMKHSDKSHYRGCIGLAMADKIIGPYQLLPPVSVPLIGKGLHFFSYEMERPQVIYKNGKYHLFFSTWKHAINPEWLEEVGNPDINDSCLYHYVANTITGPYQPISQIPIVQNSSKTGLYATNLALLLDSIDNYFVYGWRPTASDIHISTNYRVNWELNSIKVMA</sequence>
<keyword evidence="6" id="KW-0106">Calcium</keyword>
<keyword evidence="10" id="KW-1185">Reference proteome</keyword>
<comment type="similarity">
    <text evidence="1 7">Belongs to the glycosyl hydrolase 68 family.</text>
</comment>
<comment type="caution">
    <text evidence="9">The sequence shown here is derived from an EMBL/GenBank/DDBJ whole genome shotgun (WGS) entry which is preliminary data.</text>
</comment>
<dbReference type="InterPro" id="IPR003469">
    <property type="entry name" value="Glyco_hydro_68"/>
</dbReference>
<comment type="cofactor">
    <cofactor evidence="6">
        <name>Ca(2+)</name>
        <dbReference type="ChEBI" id="CHEBI:29108"/>
    </cofactor>
</comment>
<evidence type="ECO:0000256" key="2">
    <source>
        <dbReference type="ARBA" id="ARBA00009902"/>
    </source>
</evidence>
<dbReference type="GO" id="GO:0050053">
    <property type="term" value="F:levansucrase activity"/>
    <property type="evidence" value="ECO:0007669"/>
    <property type="project" value="InterPro"/>
</dbReference>
<keyword evidence="3 9" id="KW-0378">Hydrolase</keyword>
<evidence type="ECO:0000256" key="4">
    <source>
        <dbReference type="ARBA" id="ARBA00023295"/>
    </source>
</evidence>
<organism evidence="9 10">
    <name type="scientific">Plectonema cf. radiosum LEGE 06105</name>
    <dbReference type="NCBI Taxonomy" id="945769"/>
    <lineage>
        <taxon>Bacteria</taxon>
        <taxon>Bacillati</taxon>
        <taxon>Cyanobacteriota</taxon>
        <taxon>Cyanophyceae</taxon>
        <taxon>Oscillatoriophycideae</taxon>
        <taxon>Oscillatoriales</taxon>
        <taxon>Microcoleaceae</taxon>
        <taxon>Plectonema</taxon>
    </lineage>
</organism>
<feature type="binding site" evidence="5">
    <location>
        <begin position="172"/>
        <end position="173"/>
    </location>
    <ligand>
        <name>substrate</name>
    </ligand>
</feature>
<dbReference type="Pfam" id="PF00251">
    <property type="entry name" value="Glyco_hydro_32N"/>
    <property type="match status" value="1"/>
</dbReference>
<dbReference type="RefSeq" id="WP_193919300.1">
    <property type="nucleotide sequence ID" value="NZ_JADEWL010000021.1"/>
</dbReference>
<dbReference type="GO" id="GO:0046872">
    <property type="term" value="F:metal ion binding"/>
    <property type="evidence" value="ECO:0007669"/>
    <property type="project" value="UniProtKB-KW"/>
</dbReference>
<dbReference type="SUPFAM" id="SSF75005">
    <property type="entry name" value="Arabinanase/levansucrase/invertase"/>
    <property type="match status" value="1"/>
</dbReference>
<proteinExistence type="inferred from homology"/>
<dbReference type="Pfam" id="PF02435">
    <property type="entry name" value="Glyco_hydro_68"/>
    <property type="match status" value="1"/>
</dbReference>
<evidence type="ECO:0000256" key="3">
    <source>
        <dbReference type="ARBA" id="ARBA00022801"/>
    </source>
</evidence>
<keyword evidence="4" id="KW-0326">Glycosidase</keyword>
<dbReference type="Gene3D" id="2.115.10.20">
    <property type="entry name" value="Glycosyl hydrolase domain, family 43"/>
    <property type="match status" value="2"/>
</dbReference>
<dbReference type="InterPro" id="IPR013148">
    <property type="entry name" value="Glyco_hydro_32_N"/>
</dbReference>
<evidence type="ECO:0000256" key="1">
    <source>
        <dbReference type="ARBA" id="ARBA00006775"/>
    </source>
</evidence>